<dbReference type="Proteomes" id="UP000283077">
    <property type="component" value="Unassembled WGS sequence"/>
</dbReference>
<evidence type="ECO:0000313" key="4">
    <source>
        <dbReference type="Proteomes" id="UP000283077"/>
    </source>
</evidence>
<evidence type="ECO:0000256" key="1">
    <source>
        <dbReference type="ARBA" id="ARBA00006817"/>
    </source>
</evidence>
<dbReference type="Pfam" id="PF08327">
    <property type="entry name" value="AHSA1"/>
    <property type="match status" value="1"/>
</dbReference>
<name>A0A437R1I3_9GAMM</name>
<comment type="caution">
    <text evidence="3">The sequence shown here is derived from an EMBL/GenBank/DDBJ whole genome shotgun (WGS) entry which is preliminary data.</text>
</comment>
<proteinExistence type="inferred from homology"/>
<dbReference type="InterPro" id="IPR013538">
    <property type="entry name" value="ASHA1/2-like_C"/>
</dbReference>
<organism evidence="3 4">
    <name type="scientific">Rheinheimera riviphila</name>
    <dbReference type="NCBI Taxonomy" id="1834037"/>
    <lineage>
        <taxon>Bacteria</taxon>
        <taxon>Pseudomonadati</taxon>
        <taxon>Pseudomonadota</taxon>
        <taxon>Gammaproteobacteria</taxon>
        <taxon>Chromatiales</taxon>
        <taxon>Chromatiaceae</taxon>
        <taxon>Rheinheimera</taxon>
    </lineage>
</organism>
<protein>
    <submittedName>
        <fullName evidence="3">SRPBCC domain-containing protein</fullName>
    </submittedName>
</protein>
<dbReference type="SUPFAM" id="SSF55961">
    <property type="entry name" value="Bet v1-like"/>
    <property type="match status" value="1"/>
</dbReference>
<reference evidence="3 4" key="1">
    <citation type="submission" date="2019-01" db="EMBL/GenBank/DDBJ databases">
        <authorList>
            <person name="Chen W.-M."/>
        </authorList>
    </citation>
    <scope>NUCLEOTIDE SEQUENCE [LARGE SCALE GENOMIC DNA]</scope>
    <source>
        <strain evidence="3 4">KYPC3</strain>
    </source>
</reference>
<dbReference type="OrthoDB" id="9805228at2"/>
<feature type="domain" description="Activator of Hsp90 ATPase homologue 1/2-like C-terminal" evidence="2">
    <location>
        <begin position="21"/>
        <end position="143"/>
    </location>
</feature>
<dbReference type="Gene3D" id="3.30.530.20">
    <property type="match status" value="1"/>
</dbReference>
<evidence type="ECO:0000313" key="3">
    <source>
        <dbReference type="EMBL" id="RVU40588.1"/>
    </source>
</evidence>
<gene>
    <name evidence="3" type="ORF">EOE67_05970</name>
</gene>
<dbReference type="RefSeq" id="WP_127698125.1">
    <property type="nucleotide sequence ID" value="NZ_SACS01000004.1"/>
</dbReference>
<dbReference type="AlphaFoldDB" id="A0A437R1I3"/>
<keyword evidence="4" id="KW-1185">Reference proteome</keyword>
<evidence type="ECO:0000259" key="2">
    <source>
        <dbReference type="Pfam" id="PF08327"/>
    </source>
</evidence>
<comment type="similarity">
    <text evidence="1">Belongs to the AHA1 family.</text>
</comment>
<accession>A0A437R1I3</accession>
<dbReference type="EMBL" id="SACS01000004">
    <property type="protein sequence ID" value="RVU40588.1"/>
    <property type="molecule type" value="Genomic_DNA"/>
</dbReference>
<sequence>MLHQTILLEVSHCFEFDAGIVFDCWLDEHRAGRWMFATPTGKLQHIDIDARVGGRYRLIEHRNGVDVLRTGEYHVIDRPQQLLFSFSSDSDSPEPDLVRIVITPMPFGCELTLRHQMCAQWQPHQQRIIEGWTNVLVGLSAELNRSGGANSLD</sequence>
<dbReference type="CDD" id="cd07814">
    <property type="entry name" value="SRPBCC_CalC_Aha1-like"/>
    <property type="match status" value="1"/>
</dbReference>
<dbReference type="InterPro" id="IPR023393">
    <property type="entry name" value="START-like_dom_sf"/>
</dbReference>